<evidence type="ECO:0000313" key="2">
    <source>
        <dbReference type="Proteomes" id="UP000244092"/>
    </source>
</evidence>
<dbReference type="Pfam" id="PF00106">
    <property type="entry name" value="adh_short"/>
    <property type="match status" value="1"/>
</dbReference>
<gene>
    <name evidence="1" type="ORF">C8N31_106246</name>
</gene>
<dbReference type="InterPro" id="IPR051468">
    <property type="entry name" value="Fungal_SecMetab_SDRs"/>
</dbReference>
<reference evidence="1 2" key="1">
    <citation type="submission" date="2018-04" db="EMBL/GenBank/DDBJ databases">
        <title>Genomic Encyclopedia of Archaeal and Bacterial Type Strains, Phase II (KMG-II): from individual species to whole genera.</title>
        <authorList>
            <person name="Goeker M."/>
        </authorList>
    </citation>
    <scope>NUCLEOTIDE SEQUENCE [LARGE SCALE GENOMIC DNA]</scope>
    <source>
        <strain evidence="1 2">DSM 12244</strain>
    </source>
</reference>
<accession>A0A2T6CE43</accession>
<dbReference type="GO" id="GO:0016491">
    <property type="term" value="F:oxidoreductase activity"/>
    <property type="evidence" value="ECO:0007669"/>
    <property type="project" value="TreeGrafter"/>
</dbReference>
<name>A0A2T6CE43_9RHOB</name>
<evidence type="ECO:0000313" key="1">
    <source>
        <dbReference type="EMBL" id="PTX73779.1"/>
    </source>
</evidence>
<dbReference type="OrthoDB" id="9785826at2"/>
<organism evidence="1 2">
    <name type="scientific">Sulfitobacter mediterraneus</name>
    <dbReference type="NCBI Taxonomy" id="83219"/>
    <lineage>
        <taxon>Bacteria</taxon>
        <taxon>Pseudomonadati</taxon>
        <taxon>Pseudomonadota</taxon>
        <taxon>Alphaproteobacteria</taxon>
        <taxon>Rhodobacterales</taxon>
        <taxon>Roseobacteraceae</taxon>
        <taxon>Sulfitobacter</taxon>
    </lineage>
</organism>
<dbReference type="InterPro" id="IPR036291">
    <property type="entry name" value="NAD(P)-bd_dom_sf"/>
</dbReference>
<dbReference type="Proteomes" id="UP000244092">
    <property type="component" value="Unassembled WGS sequence"/>
</dbReference>
<dbReference type="PANTHER" id="PTHR43544:SF12">
    <property type="entry name" value="NAD(P)-BINDING ROSSMANN-FOLD SUPERFAMILY PROTEIN"/>
    <property type="match status" value="1"/>
</dbReference>
<dbReference type="Gene3D" id="3.40.50.720">
    <property type="entry name" value="NAD(P)-binding Rossmann-like Domain"/>
    <property type="match status" value="1"/>
</dbReference>
<dbReference type="GO" id="GO:0005737">
    <property type="term" value="C:cytoplasm"/>
    <property type="evidence" value="ECO:0007669"/>
    <property type="project" value="TreeGrafter"/>
</dbReference>
<dbReference type="EMBL" id="QBKU01000006">
    <property type="protein sequence ID" value="PTX73779.1"/>
    <property type="molecule type" value="Genomic_DNA"/>
</dbReference>
<proteinExistence type="predicted"/>
<dbReference type="PRINTS" id="PR00081">
    <property type="entry name" value="GDHRDH"/>
</dbReference>
<protein>
    <submittedName>
        <fullName evidence="1">NAD(P)-dependent dehydrogenase (Short-subunit alcohol dehydrogenase family)</fullName>
    </submittedName>
</protein>
<dbReference type="PANTHER" id="PTHR43544">
    <property type="entry name" value="SHORT-CHAIN DEHYDROGENASE/REDUCTASE"/>
    <property type="match status" value="1"/>
</dbReference>
<dbReference type="RefSeq" id="WP_025049537.1">
    <property type="nucleotide sequence ID" value="NZ_CANMAK010000005.1"/>
</dbReference>
<dbReference type="InterPro" id="IPR002347">
    <property type="entry name" value="SDR_fam"/>
</dbReference>
<sequence>MKDVLIIGASGGIGSALVQAHQARGDRVVGLSRSGDGFDVTDPDSVAHHLGRLAGPFDQVIVASGALEIGGAAPEKTIRAVRKDAMMDQFALNAVGPALVLAQAHRLLRKDRRAVFAILSARVGSIGDNSLGGWISYRSAKAAVNQIVHTAAIELSRSHPQSICVALHPGTVATPFTQAYLGRHPAVPAEEAAQNLIGVMDGLTPAQTGGFFDWAGSEVPW</sequence>
<comment type="caution">
    <text evidence="1">The sequence shown here is derived from an EMBL/GenBank/DDBJ whole genome shotgun (WGS) entry which is preliminary data.</text>
</comment>
<dbReference type="SUPFAM" id="SSF51735">
    <property type="entry name" value="NAD(P)-binding Rossmann-fold domains"/>
    <property type="match status" value="1"/>
</dbReference>
<dbReference type="AlphaFoldDB" id="A0A2T6CE43"/>